<evidence type="ECO:0000256" key="1">
    <source>
        <dbReference type="SAM" id="MobiDB-lite"/>
    </source>
</evidence>
<reference evidence="2 3" key="1">
    <citation type="submission" date="2014-02" db="EMBL/GenBank/DDBJ databases">
        <title>The small core and large imbalanced accessory genome model reveals a collaborative survival strategy of Sorangium cellulosum strains in nature.</title>
        <authorList>
            <person name="Han K."/>
            <person name="Peng R."/>
            <person name="Blom J."/>
            <person name="Li Y.-Z."/>
        </authorList>
    </citation>
    <scope>NUCLEOTIDE SEQUENCE [LARGE SCALE GENOMIC DNA]</scope>
    <source>
        <strain evidence="2 3">So0008-312</strain>
    </source>
</reference>
<comment type="caution">
    <text evidence="2">The sequence shown here is derived from an EMBL/GenBank/DDBJ whole genome shotgun (WGS) entry which is preliminary data.</text>
</comment>
<sequence>MVPRYDDSSWPLFRVILPEEQLSDQEFSELADTLDGLFLRGGRFAVLLDARAAPPLAAKRRQVLGARGAAAYARHPGKMAGLAVVLRSPLQRGIFTAIHWIVRPRHEARAFSTPADAEEWLLSRLRATGAEVTDAAARRQGAGAAASAEGRGRSTSRPRRRIPATTDGEDAETGPTWAARTATTGSAAREAPSAPIR</sequence>
<feature type="region of interest" description="Disordered" evidence="1">
    <location>
        <begin position="138"/>
        <end position="197"/>
    </location>
</feature>
<evidence type="ECO:0000313" key="3">
    <source>
        <dbReference type="Proteomes" id="UP000075260"/>
    </source>
</evidence>
<evidence type="ECO:0000313" key="2">
    <source>
        <dbReference type="EMBL" id="KYF67831.1"/>
    </source>
</evidence>
<protein>
    <recommendedName>
        <fullName evidence="4">STAS/SEC14 domain-containing protein</fullName>
    </recommendedName>
</protein>
<gene>
    <name evidence="2" type="ORF">BE15_37605</name>
</gene>
<dbReference type="Proteomes" id="UP000075260">
    <property type="component" value="Unassembled WGS sequence"/>
</dbReference>
<organism evidence="2 3">
    <name type="scientific">Sorangium cellulosum</name>
    <name type="common">Polyangium cellulosum</name>
    <dbReference type="NCBI Taxonomy" id="56"/>
    <lineage>
        <taxon>Bacteria</taxon>
        <taxon>Pseudomonadati</taxon>
        <taxon>Myxococcota</taxon>
        <taxon>Polyangia</taxon>
        <taxon>Polyangiales</taxon>
        <taxon>Polyangiaceae</taxon>
        <taxon>Sorangium</taxon>
    </lineage>
</organism>
<name>A0A150QIN4_SORCE</name>
<dbReference type="AlphaFoldDB" id="A0A150QIN4"/>
<feature type="compositionally biased region" description="Low complexity" evidence="1">
    <location>
        <begin position="138"/>
        <end position="153"/>
    </location>
</feature>
<feature type="compositionally biased region" description="Low complexity" evidence="1">
    <location>
        <begin position="176"/>
        <end position="191"/>
    </location>
</feature>
<proteinExistence type="predicted"/>
<accession>A0A150QIN4</accession>
<dbReference type="EMBL" id="JEMA01000612">
    <property type="protein sequence ID" value="KYF67831.1"/>
    <property type="molecule type" value="Genomic_DNA"/>
</dbReference>
<evidence type="ECO:0008006" key="4">
    <source>
        <dbReference type="Google" id="ProtNLM"/>
    </source>
</evidence>